<accession>A0A4Q2R9F8</accession>
<dbReference type="EMBL" id="QYBC01000015">
    <property type="protein sequence ID" value="RYB03292.1"/>
    <property type="molecule type" value="Genomic_DNA"/>
</dbReference>
<dbReference type="PRINTS" id="PR00080">
    <property type="entry name" value="SDRFAMILY"/>
</dbReference>
<evidence type="ECO:0000256" key="1">
    <source>
        <dbReference type="ARBA" id="ARBA00006484"/>
    </source>
</evidence>
<organism evidence="3 4">
    <name type="scientific">Lichenibacterium ramalinae</name>
    <dbReference type="NCBI Taxonomy" id="2316527"/>
    <lineage>
        <taxon>Bacteria</taxon>
        <taxon>Pseudomonadati</taxon>
        <taxon>Pseudomonadota</taxon>
        <taxon>Alphaproteobacteria</taxon>
        <taxon>Hyphomicrobiales</taxon>
        <taxon>Lichenihabitantaceae</taxon>
        <taxon>Lichenibacterium</taxon>
    </lineage>
</organism>
<reference evidence="3 4" key="1">
    <citation type="submission" date="2018-09" db="EMBL/GenBank/DDBJ databases">
        <authorList>
            <person name="Grouzdev D.S."/>
            <person name="Krutkina M.S."/>
        </authorList>
    </citation>
    <scope>NUCLEOTIDE SEQUENCE [LARGE SCALE GENOMIC DNA]</scope>
    <source>
        <strain evidence="3 4">RmlP001</strain>
    </source>
</reference>
<dbReference type="AlphaFoldDB" id="A0A4Q2R9F8"/>
<dbReference type="InterPro" id="IPR036291">
    <property type="entry name" value="NAD(P)-bd_dom_sf"/>
</dbReference>
<proteinExistence type="inferred from homology"/>
<reference evidence="3 4" key="2">
    <citation type="submission" date="2019-02" db="EMBL/GenBank/DDBJ databases">
        <title>'Lichenibacterium ramalinii' gen. nov. sp. nov., 'Lichenibacterium minor' gen. nov. sp. nov.</title>
        <authorList>
            <person name="Pankratov T."/>
        </authorList>
    </citation>
    <scope>NUCLEOTIDE SEQUENCE [LARGE SCALE GENOMIC DNA]</scope>
    <source>
        <strain evidence="3 4">RmlP001</strain>
    </source>
</reference>
<keyword evidence="4" id="KW-1185">Reference proteome</keyword>
<dbReference type="PROSITE" id="PS00061">
    <property type="entry name" value="ADH_SHORT"/>
    <property type="match status" value="1"/>
</dbReference>
<dbReference type="SUPFAM" id="SSF51735">
    <property type="entry name" value="NAD(P)-binding Rossmann-fold domains"/>
    <property type="match status" value="1"/>
</dbReference>
<dbReference type="GO" id="GO:0016491">
    <property type="term" value="F:oxidoreductase activity"/>
    <property type="evidence" value="ECO:0007669"/>
    <property type="project" value="UniProtKB-KW"/>
</dbReference>
<evidence type="ECO:0000256" key="2">
    <source>
        <dbReference type="ARBA" id="ARBA00023002"/>
    </source>
</evidence>
<dbReference type="OrthoDB" id="7568484at2"/>
<comment type="similarity">
    <text evidence="1">Belongs to the short-chain dehydrogenases/reductases (SDR) family.</text>
</comment>
<sequence>MSDFPLDDYDRLFGVNVRSVFLCSRRAILGMIPRHSGTIINLASVASYRTWPGDGVYSTTKAAVLALTKAFAVDLAPHGIRINAVAPAIVDTPMTHRAIAVERNGDQGRARREGLHPLGRLARAEEVADAIFFLASPSASFTTGSCLKVDGGLLA</sequence>
<dbReference type="PANTHER" id="PTHR24321:SF8">
    <property type="entry name" value="ESTRADIOL 17-BETA-DEHYDROGENASE 8-RELATED"/>
    <property type="match status" value="1"/>
</dbReference>
<dbReference type="PANTHER" id="PTHR24321">
    <property type="entry name" value="DEHYDROGENASES, SHORT CHAIN"/>
    <property type="match status" value="1"/>
</dbReference>
<evidence type="ECO:0000313" key="4">
    <source>
        <dbReference type="Proteomes" id="UP000289411"/>
    </source>
</evidence>
<keyword evidence="2" id="KW-0560">Oxidoreductase</keyword>
<dbReference type="InterPro" id="IPR002347">
    <property type="entry name" value="SDR_fam"/>
</dbReference>
<dbReference type="InterPro" id="IPR020904">
    <property type="entry name" value="Sc_DH/Rdtase_CS"/>
</dbReference>
<dbReference type="Pfam" id="PF13561">
    <property type="entry name" value="adh_short_C2"/>
    <property type="match status" value="1"/>
</dbReference>
<dbReference type="Gene3D" id="3.40.50.720">
    <property type="entry name" value="NAD(P)-binding Rossmann-like Domain"/>
    <property type="match status" value="1"/>
</dbReference>
<comment type="caution">
    <text evidence="3">The sequence shown here is derived from an EMBL/GenBank/DDBJ whole genome shotgun (WGS) entry which is preliminary data.</text>
</comment>
<evidence type="ECO:0000313" key="3">
    <source>
        <dbReference type="EMBL" id="RYB03292.1"/>
    </source>
</evidence>
<dbReference type="Proteomes" id="UP000289411">
    <property type="component" value="Unassembled WGS sequence"/>
</dbReference>
<gene>
    <name evidence="3" type="ORF">D3272_17900</name>
</gene>
<protein>
    <submittedName>
        <fullName evidence="3">SDR family oxidoreductase</fullName>
    </submittedName>
</protein>
<name>A0A4Q2R9F8_9HYPH</name>
<dbReference type="PRINTS" id="PR00081">
    <property type="entry name" value="GDHRDH"/>
</dbReference>
<dbReference type="CDD" id="cd05233">
    <property type="entry name" value="SDR_c"/>
    <property type="match status" value="1"/>
</dbReference>